<comment type="caution">
    <text evidence="2">The sequence shown here is derived from an EMBL/GenBank/DDBJ whole genome shotgun (WGS) entry which is preliminary data.</text>
</comment>
<feature type="transmembrane region" description="Helical" evidence="1">
    <location>
        <begin position="28"/>
        <end position="48"/>
    </location>
</feature>
<feature type="transmembrane region" description="Helical" evidence="1">
    <location>
        <begin position="68"/>
        <end position="87"/>
    </location>
</feature>
<dbReference type="AlphaFoldDB" id="W1XME0"/>
<name>W1XME0_9ZZZZ</name>
<evidence type="ECO:0000256" key="1">
    <source>
        <dbReference type="SAM" id="Phobius"/>
    </source>
</evidence>
<feature type="non-terminal residue" evidence="2">
    <location>
        <position position="1"/>
    </location>
</feature>
<keyword evidence="1" id="KW-0472">Membrane</keyword>
<sequence>FFSPTLYKLIKEEEKDSGKSKIDESKLLLIRFIVSACFSIPLLIITMGHMVGMPLPNIIDPMNNSLNFAIIQIILTLPVMIIGYKFYKVGLKN</sequence>
<evidence type="ECO:0000313" key="2">
    <source>
        <dbReference type="EMBL" id="ETJ30635.1"/>
    </source>
</evidence>
<keyword evidence="1" id="KW-1133">Transmembrane helix</keyword>
<reference evidence="2" key="1">
    <citation type="submission" date="2013-12" db="EMBL/GenBank/DDBJ databases">
        <title>A Varibaculum cambriense genome reconstructed from a premature infant gut community with otherwise low bacterial novelty that shifts toward anaerobic metabolism during the third week of life.</title>
        <authorList>
            <person name="Brown C.T."/>
            <person name="Sharon I."/>
            <person name="Thomas B.C."/>
            <person name="Castelle C.J."/>
            <person name="Morowitz M.J."/>
            <person name="Banfield J.F."/>
        </authorList>
    </citation>
    <scope>NUCLEOTIDE SEQUENCE</scope>
</reference>
<organism evidence="2">
    <name type="scientific">human gut metagenome</name>
    <dbReference type="NCBI Taxonomy" id="408170"/>
    <lineage>
        <taxon>unclassified sequences</taxon>
        <taxon>metagenomes</taxon>
        <taxon>organismal metagenomes</taxon>
    </lineage>
</organism>
<proteinExistence type="predicted"/>
<keyword evidence="1" id="KW-0812">Transmembrane</keyword>
<gene>
    <name evidence="2" type="ORF">Q604_UNBC14849G0001</name>
</gene>
<dbReference type="EMBL" id="AZMM01014849">
    <property type="protein sequence ID" value="ETJ30635.1"/>
    <property type="molecule type" value="Genomic_DNA"/>
</dbReference>
<protein>
    <submittedName>
        <fullName evidence="2">Copper-translocating P-type ATPase</fullName>
    </submittedName>
</protein>
<accession>W1XME0</accession>
<feature type="non-terminal residue" evidence="2">
    <location>
        <position position="93"/>
    </location>
</feature>